<comment type="caution">
    <text evidence="1">The sequence shown here is derived from an EMBL/GenBank/DDBJ whole genome shotgun (WGS) entry which is preliminary data.</text>
</comment>
<keyword evidence="2" id="KW-1185">Reference proteome</keyword>
<dbReference type="Proteomes" id="UP001600039">
    <property type="component" value="Unassembled WGS sequence"/>
</dbReference>
<name>A0ABW6HPL1_9FLAO</name>
<accession>A0ABW6HPL1</accession>
<evidence type="ECO:0000313" key="1">
    <source>
        <dbReference type="EMBL" id="MFE3848954.1"/>
    </source>
</evidence>
<sequence>MAQGAKVGKTYENRPSNIILPKSKSLSVQTIKKWKDALTLAQLAENANRKPYIELCDSILLDSHLASVIESRVLKIKQSKFKLVDASGKSNSEISKLFEQPWFNSFIYHAIMAKFRGTTVVELWDLNPETMGLDNVNAIEQENILPLKGLIVKENGDETGYSYKEDPLKPYYIQIGKNKDLGILKDVAPDALTKKFAKASWAEFVEKYGIPPRWVTTDSYSESRENELADMMANMVSNHWAVLKGNEKIEVMNSSGASSYEIFDKLIDRMNSEMTKRILGQDGTTDANAKGTYGSLKVMQDVSDDRHDADKTDIKDLINAELLWRLQLISPVYGVLKNYTFDWDDSKEMTPAEIVEMVGKLSTAGFEVDTKFITDKTGIPIVGLKQEPTTQLTTLESTQKKKSQKLQPVAFYRTKL</sequence>
<dbReference type="EMBL" id="JBHZQA010000009">
    <property type="protein sequence ID" value="MFE3848954.1"/>
    <property type="molecule type" value="Genomic_DNA"/>
</dbReference>
<dbReference type="Pfam" id="PF06074">
    <property type="entry name" value="Portal_Mu"/>
    <property type="match status" value="1"/>
</dbReference>
<organism evidence="1 2">
    <name type="scientific">Flavobacterium fructosi</name>
    <dbReference type="NCBI Taxonomy" id="3230416"/>
    <lineage>
        <taxon>Bacteria</taxon>
        <taxon>Pseudomonadati</taxon>
        <taxon>Bacteroidota</taxon>
        <taxon>Flavobacteriia</taxon>
        <taxon>Flavobacteriales</taxon>
        <taxon>Flavobacteriaceae</taxon>
        <taxon>Flavobacterium</taxon>
    </lineage>
</organism>
<protein>
    <submittedName>
        <fullName evidence="1">DUF935 family protein</fullName>
    </submittedName>
</protein>
<reference evidence="1 2" key="1">
    <citation type="submission" date="2024-06" db="EMBL/GenBank/DDBJ databases">
        <title>Flavobacterium spp. isolated from glacier.</title>
        <authorList>
            <person name="Han D."/>
        </authorList>
    </citation>
    <scope>NUCLEOTIDE SEQUENCE [LARGE SCALE GENOMIC DNA]</scope>
    <source>
        <strain evidence="1 2">LB3P45</strain>
    </source>
</reference>
<dbReference type="InterPro" id="IPR009279">
    <property type="entry name" value="Portal_Mu"/>
</dbReference>
<gene>
    <name evidence="1" type="ORF">ACFX5D_13360</name>
</gene>
<proteinExistence type="predicted"/>
<dbReference type="RefSeq" id="WP_379858709.1">
    <property type="nucleotide sequence ID" value="NZ_JBHZQA010000009.1"/>
</dbReference>
<evidence type="ECO:0000313" key="2">
    <source>
        <dbReference type="Proteomes" id="UP001600039"/>
    </source>
</evidence>